<accession>A0AAV9JLT5</accession>
<dbReference type="AlphaFoldDB" id="A0AAV9JLT5"/>
<organism evidence="2 3">
    <name type="scientific">Oleoguttula mirabilis</name>
    <dbReference type="NCBI Taxonomy" id="1507867"/>
    <lineage>
        <taxon>Eukaryota</taxon>
        <taxon>Fungi</taxon>
        <taxon>Dikarya</taxon>
        <taxon>Ascomycota</taxon>
        <taxon>Pezizomycotina</taxon>
        <taxon>Dothideomycetes</taxon>
        <taxon>Dothideomycetidae</taxon>
        <taxon>Mycosphaerellales</taxon>
        <taxon>Teratosphaeriaceae</taxon>
        <taxon>Oleoguttula</taxon>
    </lineage>
</organism>
<proteinExistence type="predicted"/>
<keyword evidence="3" id="KW-1185">Reference proteome</keyword>
<feature type="compositionally biased region" description="Polar residues" evidence="1">
    <location>
        <begin position="35"/>
        <end position="48"/>
    </location>
</feature>
<protein>
    <submittedName>
        <fullName evidence="2">Uncharacterized protein</fullName>
    </submittedName>
</protein>
<feature type="region of interest" description="Disordered" evidence="1">
    <location>
        <begin position="1"/>
        <end position="107"/>
    </location>
</feature>
<dbReference type="Proteomes" id="UP001324427">
    <property type="component" value="Unassembled WGS sequence"/>
</dbReference>
<name>A0AAV9JLT5_9PEZI</name>
<dbReference type="EMBL" id="JAVFHQ010000015">
    <property type="protein sequence ID" value="KAK4546313.1"/>
    <property type="molecule type" value="Genomic_DNA"/>
</dbReference>
<evidence type="ECO:0000256" key="1">
    <source>
        <dbReference type="SAM" id="MobiDB-lite"/>
    </source>
</evidence>
<comment type="caution">
    <text evidence="2">The sequence shown here is derived from an EMBL/GenBank/DDBJ whole genome shotgun (WGS) entry which is preliminary data.</text>
</comment>
<evidence type="ECO:0000313" key="2">
    <source>
        <dbReference type="EMBL" id="KAK4546313.1"/>
    </source>
</evidence>
<gene>
    <name evidence="2" type="ORF">LTR36_001990</name>
</gene>
<reference evidence="2 3" key="1">
    <citation type="submission" date="2021-11" db="EMBL/GenBank/DDBJ databases">
        <title>Black yeast isolated from Biological Soil Crust.</title>
        <authorList>
            <person name="Kurbessoian T."/>
        </authorList>
    </citation>
    <scope>NUCLEOTIDE SEQUENCE [LARGE SCALE GENOMIC DNA]</scope>
    <source>
        <strain evidence="2 3">CCFEE 5522</strain>
    </source>
</reference>
<feature type="compositionally biased region" description="Basic and acidic residues" evidence="1">
    <location>
        <begin position="78"/>
        <end position="107"/>
    </location>
</feature>
<sequence>MSATPPPRRSRNRIDSFENAFGGLEMQERGYGNESLYTQPLGPQNPFSGSRFRDEQPRADNPSGGFGEPRNPYAPGGRRYETQFSRDPRPDHPDARFDEPERRRREYQRSMVGEAWGLANWREYERVRRSGF</sequence>
<evidence type="ECO:0000313" key="3">
    <source>
        <dbReference type="Proteomes" id="UP001324427"/>
    </source>
</evidence>